<protein>
    <submittedName>
        <fullName evidence="1">Uncharacterized protein</fullName>
    </submittedName>
</protein>
<evidence type="ECO:0000313" key="2">
    <source>
        <dbReference type="Proteomes" id="UP000537825"/>
    </source>
</evidence>
<proteinExistence type="predicted"/>
<dbReference type="EMBL" id="JAAAPK010000013">
    <property type="protein sequence ID" value="NBC45349.1"/>
    <property type="molecule type" value="Genomic_DNA"/>
</dbReference>
<reference evidence="1 2" key="1">
    <citation type="submission" date="2020-01" db="EMBL/GenBank/DDBJ databases">
        <title>The draft genome sequence of Corallococcus exiguus DSM 14696.</title>
        <authorList>
            <person name="Zhang X."/>
            <person name="Zhu H."/>
        </authorList>
    </citation>
    <scope>NUCLEOTIDE SEQUENCE [LARGE SCALE GENOMIC DNA]</scope>
    <source>
        <strain evidence="1 2">DSM 14696</strain>
    </source>
</reference>
<dbReference type="RefSeq" id="WP_139922419.1">
    <property type="nucleotide sequence ID" value="NZ_CBCSLE010000027.1"/>
</dbReference>
<accession>A0A7X4YIH9</accession>
<dbReference type="Proteomes" id="UP000537825">
    <property type="component" value="Unassembled WGS sequence"/>
</dbReference>
<keyword evidence="2" id="KW-1185">Reference proteome</keyword>
<gene>
    <name evidence="1" type="ORF">GTZ93_36665</name>
</gene>
<organism evidence="1 2">
    <name type="scientific">Corallococcus exiguus</name>
    <dbReference type="NCBI Taxonomy" id="83462"/>
    <lineage>
        <taxon>Bacteria</taxon>
        <taxon>Pseudomonadati</taxon>
        <taxon>Myxococcota</taxon>
        <taxon>Myxococcia</taxon>
        <taxon>Myxococcales</taxon>
        <taxon>Cystobacterineae</taxon>
        <taxon>Myxococcaceae</taxon>
        <taxon>Corallococcus</taxon>
    </lineage>
</organism>
<evidence type="ECO:0000313" key="1">
    <source>
        <dbReference type="EMBL" id="NBC45349.1"/>
    </source>
</evidence>
<dbReference type="AlphaFoldDB" id="A0A7X4YIH9"/>
<name>A0A7X4YIH9_9BACT</name>
<sequence length="440" mass="48286">MSLTLDTPLKLDVPFLEDGIRSTHFFNGRLLSGEDLSQEQQARDGGLQQLGRALGEGIASGLRVTAPIGGSTRTDPIVTVEPGVSINRLGQVLELRRQIRVNLREGAVEGPLPAPVGPGGFKACERPAAGIHVAGTGVYLLVIAPAEGREGTAVVSGLGSIDAPCNARRRVEGVRFRLLRLDIRDADLADTARLRNRVAHHCFGTTDPKVLGALVHPFGVPPESYGLLDAHRPLRLTACDVPLAVIHWEDGFGFRFVDLHSVRRRPTRMLDTGRWWALVGDRRDSEAEARFLQFQEQIDQLVQDTPETVRALDHFEYLPPAGVLPLRHKASRGFDSARFFQGLTVRGPMFIEGARLEPLLRQARSSPSIVLERPEHELIWLYLVRENVPPSPAPGQEPQPYLVFASGHLAYQGDARFDVARWDFAHHALDVPAPGARTGG</sequence>
<comment type="caution">
    <text evidence="1">The sequence shown here is derived from an EMBL/GenBank/DDBJ whole genome shotgun (WGS) entry which is preliminary data.</text>
</comment>